<sequence length="70" mass="8266">MKRELIEVTPAQKELLKLLEPKEAKQYYESLKNVYYLATYCVALEVVDLSASKDVYDLMEIMLELFEDRT</sequence>
<dbReference type="EMBL" id="JBHULH010000003">
    <property type="protein sequence ID" value="MFD2566953.1"/>
    <property type="molecule type" value="Genomic_DNA"/>
</dbReference>
<gene>
    <name evidence="1" type="ORF">ACFSRZ_06190</name>
</gene>
<name>A0ABW5LSJ0_9FLAO</name>
<organism evidence="1 2">
    <name type="scientific">Pseudotenacibaculum haliotis</name>
    <dbReference type="NCBI Taxonomy" id="1862138"/>
    <lineage>
        <taxon>Bacteria</taxon>
        <taxon>Pseudomonadati</taxon>
        <taxon>Bacteroidota</taxon>
        <taxon>Flavobacteriia</taxon>
        <taxon>Flavobacteriales</taxon>
        <taxon>Flavobacteriaceae</taxon>
        <taxon>Pseudotenacibaculum</taxon>
    </lineage>
</organism>
<evidence type="ECO:0000313" key="1">
    <source>
        <dbReference type="EMBL" id="MFD2566953.1"/>
    </source>
</evidence>
<proteinExistence type="predicted"/>
<keyword evidence="2" id="KW-1185">Reference proteome</keyword>
<dbReference type="Proteomes" id="UP001597508">
    <property type="component" value="Unassembled WGS sequence"/>
</dbReference>
<evidence type="ECO:0000313" key="2">
    <source>
        <dbReference type="Proteomes" id="UP001597508"/>
    </source>
</evidence>
<reference evidence="2" key="1">
    <citation type="journal article" date="2019" name="Int. J. Syst. Evol. Microbiol.">
        <title>The Global Catalogue of Microorganisms (GCM) 10K type strain sequencing project: providing services to taxonomists for standard genome sequencing and annotation.</title>
        <authorList>
            <consortium name="The Broad Institute Genomics Platform"/>
            <consortium name="The Broad Institute Genome Sequencing Center for Infectious Disease"/>
            <person name="Wu L."/>
            <person name="Ma J."/>
        </authorList>
    </citation>
    <scope>NUCLEOTIDE SEQUENCE [LARGE SCALE GENOMIC DNA]</scope>
    <source>
        <strain evidence="2">KCTC 52127</strain>
    </source>
</reference>
<dbReference type="RefSeq" id="WP_379665663.1">
    <property type="nucleotide sequence ID" value="NZ_JBHULH010000003.1"/>
</dbReference>
<comment type="caution">
    <text evidence="1">The sequence shown here is derived from an EMBL/GenBank/DDBJ whole genome shotgun (WGS) entry which is preliminary data.</text>
</comment>
<accession>A0ABW5LSJ0</accession>
<protein>
    <submittedName>
        <fullName evidence="1">Uncharacterized protein</fullName>
    </submittedName>
</protein>